<dbReference type="AlphaFoldDB" id="A0A6L2JTK4"/>
<reference evidence="2" key="1">
    <citation type="journal article" date="2019" name="Sci. Rep.">
        <title>Draft genome of Tanacetum cinerariifolium, the natural source of mosquito coil.</title>
        <authorList>
            <person name="Yamashiro T."/>
            <person name="Shiraishi A."/>
            <person name="Satake H."/>
            <person name="Nakayama K."/>
        </authorList>
    </citation>
    <scope>NUCLEOTIDE SEQUENCE</scope>
</reference>
<evidence type="ECO:0000313" key="2">
    <source>
        <dbReference type="EMBL" id="GEU39165.1"/>
    </source>
</evidence>
<gene>
    <name evidence="2" type="ORF">Tci_011143</name>
</gene>
<comment type="caution">
    <text evidence="2">The sequence shown here is derived from an EMBL/GenBank/DDBJ whole genome shotgun (WGS) entry which is preliminary data.</text>
</comment>
<feature type="compositionally biased region" description="Polar residues" evidence="1">
    <location>
        <begin position="174"/>
        <end position="186"/>
    </location>
</feature>
<feature type="region of interest" description="Disordered" evidence="1">
    <location>
        <begin position="167"/>
        <end position="191"/>
    </location>
</feature>
<organism evidence="2">
    <name type="scientific">Tanacetum cinerariifolium</name>
    <name type="common">Dalmatian daisy</name>
    <name type="synonym">Chrysanthemum cinerariifolium</name>
    <dbReference type="NCBI Taxonomy" id="118510"/>
    <lineage>
        <taxon>Eukaryota</taxon>
        <taxon>Viridiplantae</taxon>
        <taxon>Streptophyta</taxon>
        <taxon>Embryophyta</taxon>
        <taxon>Tracheophyta</taxon>
        <taxon>Spermatophyta</taxon>
        <taxon>Magnoliopsida</taxon>
        <taxon>eudicotyledons</taxon>
        <taxon>Gunneridae</taxon>
        <taxon>Pentapetalae</taxon>
        <taxon>asterids</taxon>
        <taxon>campanulids</taxon>
        <taxon>Asterales</taxon>
        <taxon>Asteraceae</taxon>
        <taxon>Asteroideae</taxon>
        <taxon>Anthemideae</taxon>
        <taxon>Anthemidinae</taxon>
        <taxon>Tanacetum</taxon>
    </lineage>
</organism>
<evidence type="ECO:0008006" key="3">
    <source>
        <dbReference type="Google" id="ProtNLM"/>
    </source>
</evidence>
<sequence>MDGLDLSIVCKTRTFALGDKTHSFFAPEGKPSRRGLNPRPLVCGIVLGQDGSCDVYPSSNSAPRPQKGGGYRILGAIRGTRTQLRSAKIHSISNPKQSAFSQPTSAVRNTIGREKEPVSQDQGGPASDATLWEYCDKNYYQLLPIMPEKFNKEKERNEKLKGVKARLNFGGSSGTSRYSESKTMSTRGARKEVYIKALPQHKT</sequence>
<name>A0A6L2JTK4_TANCI</name>
<proteinExistence type="predicted"/>
<accession>A0A6L2JTK4</accession>
<dbReference type="EMBL" id="BKCJ010001140">
    <property type="protein sequence ID" value="GEU39165.1"/>
    <property type="molecule type" value="Genomic_DNA"/>
</dbReference>
<evidence type="ECO:0000256" key="1">
    <source>
        <dbReference type="SAM" id="MobiDB-lite"/>
    </source>
</evidence>
<protein>
    <recommendedName>
        <fullName evidence="3">Reverse transcriptase domain-containing protein</fullName>
    </recommendedName>
</protein>